<reference evidence="1 2" key="1">
    <citation type="journal article" date="2013" name="Genome Announc.">
        <title>Draft Genome Sequence of Arcticibacter svalbardensis Strain MN12-7T, a Member of the Family Sphingobacteriaceae Isolated from an Arctic Soil Sample.</title>
        <authorList>
            <person name="Shivaji S."/>
            <person name="Ara S."/>
            <person name="Prasad S."/>
            <person name="Manasa B.P."/>
            <person name="Begum Z."/>
            <person name="Singh A."/>
            <person name="Kumar Pinnaka A."/>
        </authorList>
    </citation>
    <scope>NUCLEOTIDE SEQUENCE [LARGE SCALE GENOMIC DNA]</scope>
    <source>
        <strain evidence="1 2">MN12-7</strain>
    </source>
</reference>
<name>R9H6F5_9SPHI</name>
<evidence type="ECO:0000313" key="1">
    <source>
        <dbReference type="EMBL" id="EOR96734.1"/>
    </source>
</evidence>
<dbReference type="AlphaFoldDB" id="R9H6F5"/>
<gene>
    <name evidence="1" type="ORF">ADIARSV_0157</name>
</gene>
<comment type="caution">
    <text evidence="1">The sequence shown here is derived from an EMBL/GenBank/DDBJ whole genome shotgun (WGS) entry which is preliminary data.</text>
</comment>
<protein>
    <submittedName>
        <fullName evidence="1">Uncharacterized protein</fullName>
    </submittedName>
</protein>
<accession>R9H6F5</accession>
<keyword evidence="2" id="KW-1185">Reference proteome</keyword>
<sequence length="52" mass="6291">MQNKIKRLLTLTEIKKQLTFKKHFRPERFRNVSILSLCRVNFVLQQVGIFKT</sequence>
<organism evidence="1 2">
    <name type="scientific">Arcticibacter svalbardensis MN12-7</name>
    <dbReference type="NCBI Taxonomy" id="1150600"/>
    <lineage>
        <taxon>Bacteria</taxon>
        <taxon>Pseudomonadati</taxon>
        <taxon>Bacteroidota</taxon>
        <taxon>Sphingobacteriia</taxon>
        <taxon>Sphingobacteriales</taxon>
        <taxon>Sphingobacteriaceae</taxon>
        <taxon>Arcticibacter</taxon>
    </lineage>
</organism>
<evidence type="ECO:0000313" key="2">
    <source>
        <dbReference type="Proteomes" id="UP000014174"/>
    </source>
</evidence>
<dbReference type="STRING" id="1150600.ADIARSV_0157"/>
<proteinExistence type="predicted"/>
<dbReference type="Proteomes" id="UP000014174">
    <property type="component" value="Unassembled WGS sequence"/>
</dbReference>
<dbReference type="EMBL" id="AQPN01000002">
    <property type="protein sequence ID" value="EOR96734.1"/>
    <property type="molecule type" value="Genomic_DNA"/>
</dbReference>